<evidence type="ECO:0000256" key="2">
    <source>
        <dbReference type="ARBA" id="ARBA00022612"/>
    </source>
</evidence>
<evidence type="ECO:0000256" key="5">
    <source>
        <dbReference type="ARBA" id="ARBA00022723"/>
    </source>
</evidence>
<name>A0A8J6HWA5_TENMO</name>
<dbReference type="AlphaFoldDB" id="A0A8J6HWA5"/>
<keyword evidence="11" id="KW-0229">DNA integration</keyword>
<feature type="compositionally biased region" description="Acidic residues" evidence="18">
    <location>
        <begin position="700"/>
        <end position="718"/>
    </location>
</feature>
<dbReference type="GO" id="GO:0003964">
    <property type="term" value="F:RNA-directed DNA polymerase activity"/>
    <property type="evidence" value="ECO:0007669"/>
    <property type="project" value="UniProtKB-KW"/>
</dbReference>
<feature type="region of interest" description="Disordered" evidence="18">
    <location>
        <begin position="684"/>
        <end position="751"/>
    </location>
</feature>
<evidence type="ECO:0000256" key="7">
    <source>
        <dbReference type="ARBA" id="ARBA00022759"/>
    </source>
</evidence>
<keyword evidence="14" id="KW-0917">Virion maturation</keyword>
<dbReference type="PROSITE" id="PS50994">
    <property type="entry name" value="INTEGRASE"/>
    <property type="match status" value="1"/>
</dbReference>
<dbReference type="Gene3D" id="3.30.420.10">
    <property type="entry name" value="Ribonuclease H-like superfamily/Ribonuclease H"/>
    <property type="match status" value="1"/>
</dbReference>
<keyword evidence="4" id="KW-0540">Nuclease</keyword>
<evidence type="ECO:0000256" key="14">
    <source>
        <dbReference type="ARBA" id="ARBA00023113"/>
    </source>
</evidence>
<keyword evidence="3" id="KW-0645">Protease</keyword>
<evidence type="ECO:0000256" key="13">
    <source>
        <dbReference type="ARBA" id="ARBA00022932"/>
    </source>
</evidence>
<protein>
    <recommendedName>
        <fullName evidence="23">Retrovirus-related Pol polyprotein from transposon TNT 1-94</fullName>
    </recommendedName>
</protein>
<dbReference type="InterPro" id="IPR036397">
    <property type="entry name" value="RNaseH_sf"/>
</dbReference>
<dbReference type="Pfam" id="PF14223">
    <property type="entry name" value="Retrotran_gag_2"/>
    <property type="match status" value="1"/>
</dbReference>
<keyword evidence="17" id="KW-0862">Zinc</keyword>
<keyword evidence="10" id="KW-0460">Magnesium</keyword>
<evidence type="ECO:0000256" key="6">
    <source>
        <dbReference type="ARBA" id="ARBA00022741"/>
    </source>
</evidence>
<keyword evidence="15" id="KW-0233">DNA recombination</keyword>
<evidence type="ECO:0000313" key="22">
    <source>
        <dbReference type="Proteomes" id="UP000719412"/>
    </source>
</evidence>
<feature type="compositionally biased region" description="Basic and acidic residues" evidence="18">
    <location>
        <begin position="195"/>
        <end position="210"/>
    </location>
</feature>
<accession>A0A8J6HWA5</accession>
<dbReference type="SMART" id="SM00343">
    <property type="entry name" value="ZnF_C2HC"/>
    <property type="match status" value="1"/>
</dbReference>
<evidence type="ECO:0000256" key="17">
    <source>
        <dbReference type="PROSITE-ProRule" id="PRU00047"/>
    </source>
</evidence>
<evidence type="ECO:0000256" key="12">
    <source>
        <dbReference type="ARBA" id="ARBA00022918"/>
    </source>
</evidence>
<dbReference type="GO" id="GO:0003676">
    <property type="term" value="F:nucleic acid binding"/>
    <property type="evidence" value="ECO:0007669"/>
    <property type="project" value="InterPro"/>
</dbReference>
<evidence type="ECO:0000256" key="1">
    <source>
        <dbReference type="ARBA" id="ARBA00002180"/>
    </source>
</evidence>
<dbReference type="GO" id="GO:0008233">
    <property type="term" value="F:peptidase activity"/>
    <property type="evidence" value="ECO:0007669"/>
    <property type="project" value="UniProtKB-KW"/>
</dbReference>
<dbReference type="InterPro" id="IPR012337">
    <property type="entry name" value="RNaseH-like_sf"/>
</dbReference>
<evidence type="ECO:0000259" key="19">
    <source>
        <dbReference type="PROSITE" id="PS50158"/>
    </source>
</evidence>
<keyword evidence="12" id="KW-0695">RNA-directed DNA polymerase</keyword>
<keyword evidence="9" id="KW-0067">ATP-binding</keyword>
<evidence type="ECO:0000313" key="21">
    <source>
        <dbReference type="EMBL" id="KAH0821869.1"/>
    </source>
</evidence>
<dbReference type="InterPro" id="IPR001878">
    <property type="entry name" value="Znf_CCHC"/>
</dbReference>
<feature type="region of interest" description="Disordered" evidence="18">
    <location>
        <begin position="184"/>
        <end position="210"/>
    </location>
</feature>
<reference evidence="21" key="2">
    <citation type="submission" date="2021-08" db="EMBL/GenBank/DDBJ databases">
        <authorList>
            <person name="Eriksson T."/>
        </authorList>
    </citation>
    <scope>NUCLEOTIDE SEQUENCE</scope>
    <source>
        <strain evidence="21">Stoneville</strain>
        <tissue evidence="21">Whole head</tissue>
    </source>
</reference>
<organism evidence="21 22">
    <name type="scientific">Tenebrio molitor</name>
    <name type="common">Yellow mealworm beetle</name>
    <dbReference type="NCBI Taxonomy" id="7067"/>
    <lineage>
        <taxon>Eukaryota</taxon>
        <taxon>Metazoa</taxon>
        <taxon>Ecdysozoa</taxon>
        <taxon>Arthropoda</taxon>
        <taxon>Hexapoda</taxon>
        <taxon>Insecta</taxon>
        <taxon>Pterygota</taxon>
        <taxon>Neoptera</taxon>
        <taxon>Endopterygota</taxon>
        <taxon>Coleoptera</taxon>
        <taxon>Polyphaga</taxon>
        <taxon>Cucujiformia</taxon>
        <taxon>Tenebrionidae</taxon>
        <taxon>Tenebrio</taxon>
    </lineage>
</organism>
<reference evidence="21" key="1">
    <citation type="journal article" date="2020" name="J Insects Food Feed">
        <title>The yellow mealworm (Tenebrio molitor) genome: a resource for the emerging insects as food and feed industry.</title>
        <authorList>
            <person name="Eriksson T."/>
            <person name="Andere A."/>
            <person name="Kelstrup H."/>
            <person name="Emery V."/>
            <person name="Picard C."/>
        </authorList>
    </citation>
    <scope>NUCLEOTIDE SEQUENCE</scope>
    <source>
        <strain evidence="21">Stoneville</strain>
        <tissue evidence="21">Whole head</tissue>
    </source>
</reference>
<comment type="caution">
    <text evidence="21">The sequence shown here is derived from an EMBL/GenBank/DDBJ whole genome shotgun (WGS) entry which is preliminary data.</text>
</comment>
<dbReference type="SUPFAM" id="SSF57756">
    <property type="entry name" value="Retrovirus zinc finger-like domains"/>
    <property type="match status" value="1"/>
</dbReference>
<dbReference type="Gene3D" id="4.10.60.10">
    <property type="entry name" value="Zinc finger, CCHC-type"/>
    <property type="match status" value="1"/>
</dbReference>
<dbReference type="Pfam" id="PF07727">
    <property type="entry name" value="RVT_2"/>
    <property type="match status" value="1"/>
</dbReference>
<dbReference type="GO" id="GO:0006508">
    <property type="term" value="P:proteolysis"/>
    <property type="evidence" value="ECO:0007669"/>
    <property type="project" value="UniProtKB-KW"/>
</dbReference>
<comment type="function">
    <text evidence="1">The aspartyl protease (PR) mediates the proteolytic cleavages of the Gag and Gag-Pol polyproteins after assembly of the VLP.</text>
</comment>
<dbReference type="PANTHER" id="PTHR42648:SF11">
    <property type="entry name" value="TRANSPOSON TY4-P GAG-POL POLYPROTEIN"/>
    <property type="match status" value="1"/>
</dbReference>
<feature type="domain" description="Integrase catalytic" evidence="20">
    <location>
        <begin position="437"/>
        <end position="612"/>
    </location>
</feature>
<keyword evidence="13" id="KW-0808">Transferase</keyword>
<dbReference type="InterPro" id="IPR057670">
    <property type="entry name" value="SH3_retrovirus"/>
</dbReference>
<dbReference type="InterPro" id="IPR054722">
    <property type="entry name" value="PolX-like_BBD"/>
</dbReference>
<keyword evidence="5" id="KW-0479">Metal-binding</keyword>
<keyword evidence="16" id="KW-0511">Multifunctional enzyme</keyword>
<keyword evidence="6" id="KW-0547">Nucleotide-binding</keyword>
<keyword evidence="17" id="KW-0863">Zinc-finger</keyword>
<evidence type="ECO:0000256" key="16">
    <source>
        <dbReference type="ARBA" id="ARBA00023268"/>
    </source>
</evidence>
<evidence type="ECO:0000256" key="4">
    <source>
        <dbReference type="ARBA" id="ARBA00022722"/>
    </source>
</evidence>
<evidence type="ECO:0000256" key="8">
    <source>
        <dbReference type="ARBA" id="ARBA00022801"/>
    </source>
</evidence>
<proteinExistence type="predicted"/>
<dbReference type="InterPro" id="IPR001584">
    <property type="entry name" value="Integrase_cat-core"/>
</dbReference>
<dbReference type="InterPro" id="IPR036875">
    <property type="entry name" value="Znf_CCHC_sf"/>
</dbReference>
<evidence type="ECO:0000259" key="20">
    <source>
        <dbReference type="PROSITE" id="PS50994"/>
    </source>
</evidence>
<evidence type="ECO:0008006" key="23">
    <source>
        <dbReference type="Google" id="ProtNLM"/>
    </source>
</evidence>
<dbReference type="GO" id="GO:0004519">
    <property type="term" value="F:endonuclease activity"/>
    <property type="evidence" value="ECO:0007669"/>
    <property type="project" value="UniProtKB-KW"/>
</dbReference>
<evidence type="ECO:0000256" key="18">
    <source>
        <dbReference type="SAM" id="MobiDB-lite"/>
    </source>
</evidence>
<keyword evidence="13" id="KW-0548">Nucleotidyltransferase</keyword>
<dbReference type="InterPro" id="IPR025724">
    <property type="entry name" value="GAG-pre-integrase_dom"/>
</dbReference>
<keyword evidence="22" id="KW-1185">Reference proteome</keyword>
<gene>
    <name evidence="21" type="ORF">GEV33_000922</name>
</gene>
<keyword evidence="7" id="KW-0255">Endonuclease</keyword>
<dbReference type="Proteomes" id="UP000719412">
    <property type="component" value="Unassembled WGS sequence"/>
</dbReference>
<evidence type="ECO:0000256" key="11">
    <source>
        <dbReference type="ARBA" id="ARBA00022908"/>
    </source>
</evidence>
<evidence type="ECO:0000256" key="9">
    <source>
        <dbReference type="ARBA" id="ARBA00022840"/>
    </source>
</evidence>
<dbReference type="Pfam" id="PF13976">
    <property type="entry name" value="gag_pre-integrs"/>
    <property type="match status" value="1"/>
</dbReference>
<dbReference type="EMBL" id="JABDTM020005724">
    <property type="protein sequence ID" value="KAH0821869.1"/>
    <property type="molecule type" value="Genomic_DNA"/>
</dbReference>
<dbReference type="Pfam" id="PF22936">
    <property type="entry name" value="Pol_BBD"/>
    <property type="match status" value="1"/>
</dbReference>
<dbReference type="Pfam" id="PF25597">
    <property type="entry name" value="SH3_retrovirus"/>
    <property type="match status" value="1"/>
</dbReference>
<dbReference type="GO" id="GO:0003887">
    <property type="term" value="F:DNA-directed DNA polymerase activity"/>
    <property type="evidence" value="ECO:0007669"/>
    <property type="project" value="UniProtKB-KW"/>
</dbReference>
<keyword evidence="13" id="KW-0239">DNA-directed DNA polymerase</keyword>
<dbReference type="GO" id="GO:0006310">
    <property type="term" value="P:DNA recombination"/>
    <property type="evidence" value="ECO:0007669"/>
    <property type="project" value="UniProtKB-KW"/>
</dbReference>
<feature type="domain" description="CCHC-type" evidence="19">
    <location>
        <begin position="215"/>
        <end position="231"/>
    </location>
</feature>
<dbReference type="PANTHER" id="PTHR42648">
    <property type="entry name" value="TRANSPOSASE, PUTATIVE-RELATED"/>
    <property type="match status" value="1"/>
</dbReference>
<dbReference type="GO" id="GO:0015074">
    <property type="term" value="P:DNA integration"/>
    <property type="evidence" value="ECO:0007669"/>
    <property type="project" value="UniProtKB-KW"/>
</dbReference>
<dbReference type="SUPFAM" id="SSF53098">
    <property type="entry name" value="Ribonuclease H-like"/>
    <property type="match status" value="1"/>
</dbReference>
<evidence type="ECO:0000256" key="10">
    <source>
        <dbReference type="ARBA" id="ARBA00022842"/>
    </source>
</evidence>
<keyword evidence="8" id="KW-0378">Hydrolase</keyword>
<keyword evidence="2" id="KW-1188">Viral release from host cell</keyword>
<dbReference type="Pfam" id="PF00098">
    <property type="entry name" value="zf-CCHC"/>
    <property type="match status" value="1"/>
</dbReference>
<feature type="compositionally biased region" description="Basic and acidic residues" evidence="18">
    <location>
        <begin position="731"/>
        <end position="740"/>
    </location>
</feature>
<evidence type="ECO:0000256" key="3">
    <source>
        <dbReference type="ARBA" id="ARBA00022670"/>
    </source>
</evidence>
<dbReference type="InterPro" id="IPR013103">
    <property type="entry name" value="RVT_2"/>
</dbReference>
<dbReference type="Pfam" id="PF00665">
    <property type="entry name" value="rve"/>
    <property type="match status" value="1"/>
</dbReference>
<dbReference type="PROSITE" id="PS50158">
    <property type="entry name" value="ZF_CCHC"/>
    <property type="match status" value="1"/>
</dbReference>
<evidence type="ECO:0000256" key="15">
    <source>
        <dbReference type="ARBA" id="ARBA00023172"/>
    </source>
</evidence>
<feature type="compositionally biased region" description="Basic and acidic residues" evidence="18">
    <location>
        <begin position="684"/>
        <end position="696"/>
    </location>
</feature>
<dbReference type="GO" id="GO:0008270">
    <property type="term" value="F:zinc ion binding"/>
    <property type="evidence" value="ECO:0007669"/>
    <property type="project" value="UniProtKB-KW"/>
</dbReference>
<dbReference type="GO" id="GO:0005524">
    <property type="term" value="F:ATP binding"/>
    <property type="evidence" value="ECO:0007669"/>
    <property type="project" value="UniProtKB-KW"/>
</dbReference>
<dbReference type="InterPro" id="IPR039537">
    <property type="entry name" value="Retrotran_Ty1/copia-like"/>
</dbReference>
<sequence>MSSSSYLVNVPKLKGRENYDDWAFAARNFLVLEGIDIDALPADLSEADQRKAKAKLVMTIDPTLYVHIKNENTVSALWNKLKQLFDDSGYTRKISLLRTLISIRLDNCDSMTSYVSQMVETAQRLKGTGFEINEQWIGSLLLAGLPEKFAPMIMAIEHSGIEISADVIKTKLLDMSSEVGSTETESAFWSKQRTKNTDRGGKQKQTPDKTGKQIKCYNCKKIGHYKNQCPELKERQANAFSAAFLNGKFSTEDWYVDSGASAHMTPNPEKLQRVRQVHEMKEIIIANQMSMPVKCAGDTQITTRVKNSQFDITVRNILCIPNLTTNLLSVSQLVANGNTVSFKKNICHIHNQQKVLIGVAELENGVYKLNTVKSEKVLAATVVQATDAKTWHRRLGHINSNDLERMKEGAVEGVFYNEKADIQKSNCQVCCEGKQTRLPFPSANHRSKKLLEVVHSDLCGPMETKSIGQAKYFLLFVDDASRMSFVYFLKEKNQALQRFKEFRGMVEHQTESKIKTLRTDNGGEFCSQQMESYLKAAGITHQKTNPYTPEQNGLCERFNRTIVERAKCLLFEAELDKSFWAEAVNTAVYLKNRSPASGLGQMTPFERWTGRKPDVSHVRVFGSPAMVHIPKNKRQKWDKKATKYIFVGYPENVKGYRLYNPKTRQVTTSRDVIIMEKNEINSDKSQIEVKENDKVPEVQQVEDEDSTEEDNTVSDPDDPTYVCDTSSSYSTKDDANHTLSEEEIPARSSKRERRPVNRYGLTNLCVLDESESCGEEITYEEAMNGPEKEMWRQAMKEELKAFEDNQAWELVDVKKADRVVQCKWVFKKKFESDNKVRFRARLVAKGFTQKEDFRAAFDKLDTEKMFEYMREREEREERENVTRLLQEEIDDIWEHDGEYIDVRGRDLRWKEQKEVERVQEKYLRGVLGMDREMPDYMVRDECKRNRLTVKAGKWAVEKRVYQ</sequence>